<dbReference type="GO" id="GO:0019239">
    <property type="term" value="F:deaminase activity"/>
    <property type="evidence" value="ECO:0007669"/>
    <property type="project" value="TreeGrafter"/>
</dbReference>
<dbReference type="InParanoid" id="A0A4R5DN37"/>
<dbReference type="EMBL" id="SMKZ01000005">
    <property type="protein sequence ID" value="TDE13534.1"/>
    <property type="molecule type" value="Genomic_DNA"/>
</dbReference>
<dbReference type="OrthoDB" id="8684161at2"/>
<gene>
    <name evidence="2" type="ORF">E1269_05750</name>
</gene>
<dbReference type="PANTHER" id="PTHR11803">
    <property type="entry name" value="2-IMINOBUTANOATE/2-IMINOPROPANOATE DEAMINASE RIDA"/>
    <property type="match status" value="1"/>
</dbReference>
<reference evidence="2 3" key="1">
    <citation type="submission" date="2019-03" db="EMBL/GenBank/DDBJ databases">
        <title>Draft genome sequences of novel Actinobacteria.</title>
        <authorList>
            <person name="Sahin N."/>
            <person name="Ay H."/>
            <person name="Saygin H."/>
        </authorList>
    </citation>
    <scope>NUCLEOTIDE SEQUENCE [LARGE SCALE GENOMIC DNA]</scope>
    <source>
        <strain evidence="2 3">5K138</strain>
    </source>
</reference>
<comment type="similarity">
    <text evidence="1">Belongs to the RutC family.</text>
</comment>
<proteinExistence type="inferred from homology"/>
<dbReference type="Gene3D" id="3.30.1330.40">
    <property type="entry name" value="RutC-like"/>
    <property type="match status" value="1"/>
</dbReference>
<dbReference type="CDD" id="cd00448">
    <property type="entry name" value="YjgF_YER057c_UK114_family"/>
    <property type="match status" value="1"/>
</dbReference>
<evidence type="ECO:0000313" key="3">
    <source>
        <dbReference type="Proteomes" id="UP000294739"/>
    </source>
</evidence>
<keyword evidence="3" id="KW-1185">Reference proteome</keyword>
<comment type="caution">
    <text evidence="2">The sequence shown here is derived from an EMBL/GenBank/DDBJ whole genome shotgun (WGS) entry which is preliminary data.</text>
</comment>
<evidence type="ECO:0000313" key="2">
    <source>
        <dbReference type="EMBL" id="TDE13534.1"/>
    </source>
</evidence>
<protein>
    <submittedName>
        <fullName evidence="2">RidA family protein</fullName>
    </submittedName>
</protein>
<dbReference type="InterPro" id="IPR035959">
    <property type="entry name" value="RutC-like_sf"/>
</dbReference>
<accession>A0A4R5DN37</accession>
<dbReference type="PANTHER" id="PTHR11803:SF58">
    <property type="entry name" value="PROTEIN HMF1-RELATED"/>
    <property type="match status" value="1"/>
</dbReference>
<sequence>MTDRASTNTDGNTANFSPAVVAGGLVFVSGQASVDESGAIVPGTFAEEMDRSIRNVERVLAGFGLDLGDVVKVGAYVHDPADLPEFNARYRDYFSPPLPARTTIANCLTERIKFEIDVVAAVRA</sequence>
<organism evidence="2 3">
    <name type="scientific">Jiangella asiatica</name>
    <dbReference type="NCBI Taxonomy" id="2530372"/>
    <lineage>
        <taxon>Bacteria</taxon>
        <taxon>Bacillati</taxon>
        <taxon>Actinomycetota</taxon>
        <taxon>Actinomycetes</taxon>
        <taxon>Jiangellales</taxon>
        <taxon>Jiangellaceae</taxon>
        <taxon>Jiangella</taxon>
    </lineage>
</organism>
<dbReference type="SUPFAM" id="SSF55298">
    <property type="entry name" value="YjgF-like"/>
    <property type="match status" value="1"/>
</dbReference>
<dbReference type="Proteomes" id="UP000294739">
    <property type="component" value="Unassembled WGS sequence"/>
</dbReference>
<dbReference type="GO" id="GO:0005829">
    <property type="term" value="C:cytosol"/>
    <property type="evidence" value="ECO:0007669"/>
    <property type="project" value="TreeGrafter"/>
</dbReference>
<evidence type="ECO:0000256" key="1">
    <source>
        <dbReference type="ARBA" id="ARBA00010552"/>
    </source>
</evidence>
<dbReference type="AlphaFoldDB" id="A0A4R5DN37"/>
<dbReference type="InterPro" id="IPR006175">
    <property type="entry name" value="YjgF/YER057c/UK114"/>
</dbReference>
<dbReference type="RefSeq" id="WP_131892291.1">
    <property type="nucleotide sequence ID" value="NZ_SMKZ01000005.1"/>
</dbReference>
<dbReference type="Pfam" id="PF01042">
    <property type="entry name" value="Ribonuc_L-PSP"/>
    <property type="match status" value="1"/>
</dbReference>
<name>A0A4R5DN37_9ACTN</name>